<feature type="region of interest" description="Disordered" evidence="1">
    <location>
        <begin position="1"/>
        <end position="32"/>
    </location>
</feature>
<keyword evidence="2" id="KW-1133">Transmembrane helix</keyword>
<evidence type="ECO:0000256" key="1">
    <source>
        <dbReference type="SAM" id="MobiDB-lite"/>
    </source>
</evidence>
<feature type="transmembrane region" description="Helical" evidence="2">
    <location>
        <begin position="81"/>
        <end position="101"/>
    </location>
</feature>
<gene>
    <name evidence="3" type="ORF">P0082_04915</name>
</gene>
<evidence type="ECO:0000256" key="2">
    <source>
        <dbReference type="SAM" id="Phobius"/>
    </source>
</evidence>
<sequence length="234" mass="26657">MVDEEQDLDISDILDPDRSAGSTSQTEGPAEQDFIVYHPYPRPLLNNQPEFHSSGAERMMLAKPRLPNMAGRKAVQRRMRIIVLADIVLFIVILGVIYPSLRKIQSSGKLGGYRFNLSLSQNQKQAPDQEFLNQEHLNIVVKTEQLAGNFRTEDYSEGSESFFIRFSHMERTLLEDSRALPQMDAPVNYALFTIPFRDIPAAQKGEDNGLDIIIRIGQDQRKFYLHIPQPKVIS</sequence>
<name>A0ABY8MJK2_9SPIO</name>
<accession>A0ABY8MJK2</accession>
<keyword evidence="4" id="KW-1185">Reference proteome</keyword>
<dbReference type="Proteomes" id="UP001228690">
    <property type="component" value="Chromosome"/>
</dbReference>
<evidence type="ECO:0000313" key="3">
    <source>
        <dbReference type="EMBL" id="WGK70205.1"/>
    </source>
</evidence>
<keyword evidence="2" id="KW-0812">Transmembrane</keyword>
<dbReference type="EMBL" id="CP123443">
    <property type="protein sequence ID" value="WGK70205.1"/>
    <property type="molecule type" value="Genomic_DNA"/>
</dbReference>
<organism evidence="3 4">
    <name type="scientific">Candidatus Haliotispira prima</name>
    <dbReference type="NCBI Taxonomy" id="3034016"/>
    <lineage>
        <taxon>Bacteria</taxon>
        <taxon>Pseudomonadati</taxon>
        <taxon>Spirochaetota</taxon>
        <taxon>Spirochaetia</taxon>
        <taxon>Spirochaetales</taxon>
        <taxon>Spirochaetaceae</taxon>
        <taxon>Candidatus Haliotispira</taxon>
    </lineage>
</organism>
<protein>
    <submittedName>
        <fullName evidence="3">Uncharacterized protein</fullName>
    </submittedName>
</protein>
<reference evidence="3 4" key="1">
    <citation type="submission" date="2023-04" db="EMBL/GenBank/DDBJ databases">
        <title>Spirochaete genome identified in red abalone sample constitutes a novel genus.</title>
        <authorList>
            <person name="Sharma S.P."/>
            <person name="Purcell C.M."/>
            <person name="Hyde J.R."/>
            <person name="Severin A.J."/>
        </authorList>
    </citation>
    <scope>NUCLEOTIDE SEQUENCE [LARGE SCALE GENOMIC DNA]</scope>
    <source>
        <strain evidence="3 4">SP-2023</strain>
    </source>
</reference>
<feature type="compositionally biased region" description="Acidic residues" evidence="1">
    <location>
        <begin position="1"/>
        <end position="14"/>
    </location>
</feature>
<dbReference type="RefSeq" id="WP_326928413.1">
    <property type="nucleotide sequence ID" value="NZ_CP123443.1"/>
</dbReference>
<evidence type="ECO:0000313" key="4">
    <source>
        <dbReference type="Proteomes" id="UP001228690"/>
    </source>
</evidence>
<proteinExistence type="predicted"/>
<keyword evidence="2" id="KW-0472">Membrane</keyword>